<evidence type="ECO:0000313" key="2">
    <source>
        <dbReference type="EMBL" id="MFI1464439.1"/>
    </source>
</evidence>
<evidence type="ECO:0000313" key="3">
    <source>
        <dbReference type="Proteomes" id="UP001611263"/>
    </source>
</evidence>
<proteinExistence type="predicted"/>
<protein>
    <submittedName>
        <fullName evidence="2">Uncharacterized protein</fullName>
    </submittedName>
</protein>
<reference evidence="2 3" key="1">
    <citation type="submission" date="2024-10" db="EMBL/GenBank/DDBJ databases">
        <title>The Natural Products Discovery Center: Release of the First 8490 Sequenced Strains for Exploring Actinobacteria Biosynthetic Diversity.</title>
        <authorList>
            <person name="Kalkreuter E."/>
            <person name="Kautsar S.A."/>
            <person name="Yang D."/>
            <person name="Bader C.D."/>
            <person name="Teijaro C.N."/>
            <person name="Fluegel L."/>
            <person name="Davis C.M."/>
            <person name="Simpson J.R."/>
            <person name="Lauterbach L."/>
            <person name="Steele A.D."/>
            <person name="Gui C."/>
            <person name="Meng S."/>
            <person name="Li G."/>
            <person name="Viehrig K."/>
            <person name="Ye F."/>
            <person name="Su P."/>
            <person name="Kiefer A.F."/>
            <person name="Nichols A."/>
            <person name="Cepeda A.J."/>
            <person name="Yan W."/>
            <person name="Fan B."/>
            <person name="Jiang Y."/>
            <person name="Adhikari A."/>
            <person name="Zheng C.-J."/>
            <person name="Schuster L."/>
            <person name="Cowan T.M."/>
            <person name="Smanski M.J."/>
            <person name="Chevrette M.G."/>
            <person name="De Carvalho L.P.S."/>
            <person name="Shen B."/>
        </authorList>
    </citation>
    <scope>NUCLEOTIDE SEQUENCE [LARGE SCALE GENOMIC DNA]</scope>
    <source>
        <strain evidence="2 3">NPDC020568</strain>
    </source>
</reference>
<comment type="caution">
    <text evidence="2">The sequence shown here is derived from an EMBL/GenBank/DDBJ whole genome shotgun (WGS) entry which is preliminary data.</text>
</comment>
<dbReference type="GeneID" id="93509523"/>
<sequence length="138" mass="14760">MDLQFVQESCGAAIVRSKRGRALGLEIEDVDSRYEWQEPAPYRHQGRTVERRGRARNSGRLRLCGAGCRRTAGADPEHADPAACSHWHAGAADYDAGAADYDAGAADYDAGAADHDAGAADHDAGAAATTRRLSRRHT</sequence>
<name>A0ABW7TXE5_9NOCA</name>
<feature type="compositionally biased region" description="Basic and acidic residues" evidence="1">
    <location>
        <begin position="113"/>
        <end position="124"/>
    </location>
</feature>
<keyword evidence="3" id="KW-1185">Reference proteome</keyword>
<evidence type="ECO:0000256" key="1">
    <source>
        <dbReference type="SAM" id="MobiDB-lite"/>
    </source>
</evidence>
<accession>A0ABW7TXE5</accession>
<gene>
    <name evidence="2" type="ORF">ACH4WX_27265</name>
</gene>
<feature type="region of interest" description="Disordered" evidence="1">
    <location>
        <begin position="113"/>
        <end position="138"/>
    </location>
</feature>
<organism evidence="2 3">
    <name type="scientific">Nocardia carnea</name>
    <dbReference type="NCBI Taxonomy" id="37328"/>
    <lineage>
        <taxon>Bacteria</taxon>
        <taxon>Bacillati</taxon>
        <taxon>Actinomycetota</taxon>
        <taxon>Actinomycetes</taxon>
        <taxon>Mycobacteriales</taxon>
        <taxon>Nocardiaceae</taxon>
        <taxon>Nocardia</taxon>
    </lineage>
</organism>
<dbReference type="RefSeq" id="WP_156052271.1">
    <property type="nucleotide sequence ID" value="NZ_JBIRUQ010000008.1"/>
</dbReference>
<dbReference type="EMBL" id="JBIRUQ010000008">
    <property type="protein sequence ID" value="MFI1464439.1"/>
    <property type="molecule type" value="Genomic_DNA"/>
</dbReference>
<dbReference type="Proteomes" id="UP001611263">
    <property type="component" value="Unassembled WGS sequence"/>
</dbReference>